<comment type="cofactor">
    <cofactor evidence="1">
        <name>Mg(2+)</name>
        <dbReference type="ChEBI" id="CHEBI:18420"/>
    </cofactor>
</comment>
<dbReference type="SUPFAM" id="SSF52540">
    <property type="entry name" value="P-loop containing nucleoside triphosphate hydrolases"/>
    <property type="match status" value="1"/>
</dbReference>
<keyword evidence="6" id="KW-0934">Plastid</keyword>
<evidence type="ECO:0000256" key="17">
    <source>
        <dbReference type="ARBA" id="ARBA00024013"/>
    </source>
</evidence>
<comment type="similarity">
    <text evidence="3">Belongs to the TRAFAC class TrmE-Era-EngA-EngB-Septin-like GTPase superfamily. AIG1/Toc34/Toc159-like paraseptin GTPase family. IAN subfamily.</text>
</comment>
<dbReference type="PANTHER" id="PTHR10903:SF135">
    <property type="entry name" value="TRANSLOCASE OF CHLOROPLAST 120, CHLOROPLASTIC-RELATED"/>
    <property type="match status" value="1"/>
</dbReference>
<keyword evidence="5" id="KW-0150">Chloroplast</keyword>
<evidence type="ECO:0000256" key="7">
    <source>
        <dbReference type="ARBA" id="ARBA00022692"/>
    </source>
</evidence>
<evidence type="ECO:0000256" key="14">
    <source>
        <dbReference type="ARBA" id="ARBA00022989"/>
    </source>
</evidence>
<feature type="domain" description="AIG1-type G" evidence="18">
    <location>
        <begin position="49"/>
        <end position="182"/>
    </location>
</feature>
<keyword evidence="9" id="KW-0547">Nucleotide-binding</keyword>
<evidence type="ECO:0000256" key="8">
    <source>
        <dbReference type="ARBA" id="ARBA00022723"/>
    </source>
</evidence>
<keyword evidence="8" id="KW-0479">Metal-binding</keyword>
<evidence type="ECO:0000256" key="15">
    <source>
        <dbReference type="ARBA" id="ARBA00023134"/>
    </source>
</evidence>
<keyword evidence="10" id="KW-0378">Hydrolase</keyword>
<evidence type="ECO:0000256" key="6">
    <source>
        <dbReference type="ARBA" id="ARBA00022640"/>
    </source>
</evidence>
<keyword evidence="16" id="KW-0472">Membrane</keyword>
<dbReference type="InterPro" id="IPR027417">
    <property type="entry name" value="P-loop_NTPase"/>
</dbReference>
<dbReference type="GO" id="GO:0005525">
    <property type="term" value="F:GTP binding"/>
    <property type="evidence" value="ECO:0007669"/>
    <property type="project" value="UniProtKB-KW"/>
</dbReference>
<evidence type="ECO:0000256" key="4">
    <source>
        <dbReference type="ARBA" id="ARBA00022448"/>
    </source>
</evidence>
<keyword evidence="14" id="KW-1133">Transmembrane helix</keyword>
<dbReference type="Pfam" id="PF04548">
    <property type="entry name" value="AIG1"/>
    <property type="match status" value="1"/>
</dbReference>
<dbReference type="GO" id="GO:0016020">
    <property type="term" value="C:membrane"/>
    <property type="evidence" value="ECO:0007669"/>
    <property type="project" value="UniProtKB-SubCell"/>
</dbReference>
<dbReference type="InterPro" id="IPR006703">
    <property type="entry name" value="G_AIG1"/>
</dbReference>
<keyword evidence="4" id="KW-0813">Transport</keyword>
<evidence type="ECO:0000256" key="11">
    <source>
        <dbReference type="ARBA" id="ARBA00022805"/>
    </source>
</evidence>
<dbReference type="OrthoDB" id="425923at2759"/>
<keyword evidence="15" id="KW-0342">GTP-binding</keyword>
<evidence type="ECO:0000259" key="18">
    <source>
        <dbReference type="Pfam" id="PF04548"/>
    </source>
</evidence>
<protein>
    <recommendedName>
        <fullName evidence="18">AIG1-type G domain-containing protein</fullName>
    </recommendedName>
</protein>
<keyword evidence="13" id="KW-0653">Protein transport</keyword>
<accession>A0A1X7SR90</accession>
<keyword evidence="7" id="KW-0812">Transmembrane</keyword>
<evidence type="ECO:0000256" key="12">
    <source>
        <dbReference type="ARBA" id="ARBA00022842"/>
    </source>
</evidence>
<dbReference type="PANTHER" id="PTHR10903">
    <property type="entry name" value="GTPASE, IMAP FAMILY MEMBER-RELATED"/>
    <property type="match status" value="1"/>
</dbReference>
<evidence type="ECO:0000256" key="2">
    <source>
        <dbReference type="ARBA" id="ARBA00004167"/>
    </source>
</evidence>
<dbReference type="GO" id="GO:0046872">
    <property type="term" value="F:metal ion binding"/>
    <property type="evidence" value="ECO:0007669"/>
    <property type="project" value="UniProtKB-KW"/>
</dbReference>
<evidence type="ECO:0000256" key="3">
    <source>
        <dbReference type="ARBA" id="ARBA00008535"/>
    </source>
</evidence>
<keyword evidence="11" id="KW-1002">Plastid outer membrane</keyword>
<dbReference type="EnsemblMetazoa" id="Aqu2.1.04602_001">
    <property type="protein sequence ID" value="Aqu2.1.04602_001"/>
    <property type="gene ID" value="Aqu2.1.04602"/>
</dbReference>
<evidence type="ECO:0000256" key="9">
    <source>
        <dbReference type="ARBA" id="ARBA00022741"/>
    </source>
</evidence>
<reference evidence="19" key="1">
    <citation type="submission" date="2017-05" db="UniProtKB">
        <authorList>
            <consortium name="EnsemblMetazoa"/>
        </authorList>
    </citation>
    <scope>IDENTIFICATION</scope>
</reference>
<evidence type="ECO:0000313" key="19">
    <source>
        <dbReference type="EnsemblMetazoa" id="Aqu2.1.04602_001"/>
    </source>
</evidence>
<evidence type="ECO:0000256" key="16">
    <source>
        <dbReference type="ARBA" id="ARBA00023136"/>
    </source>
</evidence>
<dbReference type="GO" id="GO:0016787">
    <property type="term" value="F:hydrolase activity"/>
    <property type="evidence" value="ECO:0007669"/>
    <property type="project" value="UniProtKB-KW"/>
</dbReference>
<dbReference type="InParanoid" id="A0A1X7SR90"/>
<dbReference type="Gene3D" id="3.40.50.300">
    <property type="entry name" value="P-loop containing nucleotide triphosphate hydrolases"/>
    <property type="match status" value="1"/>
</dbReference>
<evidence type="ECO:0000256" key="5">
    <source>
        <dbReference type="ARBA" id="ARBA00022528"/>
    </source>
</evidence>
<name>A0A1X7SR90_AMPQE</name>
<organism evidence="19">
    <name type="scientific">Amphimedon queenslandica</name>
    <name type="common">Sponge</name>
    <dbReference type="NCBI Taxonomy" id="400682"/>
    <lineage>
        <taxon>Eukaryota</taxon>
        <taxon>Metazoa</taxon>
        <taxon>Porifera</taxon>
        <taxon>Demospongiae</taxon>
        <taxon>Heteroscleromorpha</taxon>
        <taxon>Haplosclerida</taxon>
        <taxon>Niphatidae</taxon>
        <taxon>Amphimedon</taxon>
    </lineage>
</organism>
<evidence type="ECO:0000256" key="1">
    <source>
        <dbReference type="ARBA" id="ARBA00001946"/>
    </source>
</evidence>
<sequence>MTTRDDTMETIPEINQSIVPASLRNLNEEEVRMLQEAIQRLSERGEPINILVIGPTGVGKSTLINALLGDAVQEGQRATEGQGAAPVQSEVEVHTGKYEGIEIKVYDTTGFGDTRGKSDVSIIEEIAKDKKFDLVLICMRMDCRVNEGVKKMFSTLGDMMNKEMWDRSVVVLTFVNTFLQQKSIKKLPNQADLIKSEKEEFQKYVREFIKGKIKTDTIDEIPFCIAGDEDEKKL</sequence>
<evidence type="ECO:0000256" key="10">
    <source>
        <dbReference type="ARBA" id="ARBA00022801"/>
    </source>
</evidence>
<evidence type="ECO:0000256" key="13">
    <source>
        <dbReference type="ARBA" id="ARBA00022927"/>
    </source>
</evidence>
<dbReference type="AlphaFoldDB" id="A0A1X7SR90"/>
<proteinExistence type="inferred from homology"/>
<dbReference type="GO" id="GO:0015031">
    <property type="term" value="P:protein transport"/>
    <property type="evidence" value="ECO:0007669"/>
    <property type="project" value="UniProtKB-KW"/>
</dbReference>
<keyword evidence="12" id="KW-0460">Magnesium</keyword>
<comment type="subcellular location">
    <subcellularLocation>
        <location evidence="2">Membrane</location>
        <topology evidence="2">Single-pass membrane protein</topology>
    </subcellularLocation>
    <subcellularLocation>
        <location evidence="17">Plastid</location>
        <location evidence="17">Chloroplast outer membrane</location>
    </subcellularLocation>
</comment>
<dbReference type="InterPro" id="IPR045058">
    <property type="entry name" value="GIMA/IAN/Toc"/>
</dbReference>